<gene>
    <name evidence="5" type="ORF">ENS19_05475</name>
</gene>
<dbReference type="AlphaFoldDB" id="A0A7C3J4W8"/>
<proteinExistence type="predicted"/>
<protein>
    <recommendedName>
        <fullName evidence="4">CoA-binding domain-containing protein</fullName>
    </recommendedName>
</protein>
<accession>A0A7C3J4W8</accession>
<feature type="domain" description="CoA-binding" evidence="4">
    <location>
        <begin position="6"/>
        <end position="101"/>
    </location>
</feature>
<dbReference type="GO" id="GO:0005524">
    <property type="term" value="F:ATP binding"/>
    <property type="evidence" value="ECO:0007669"/>
    <property type="project" value="UniProtKB-KW"/>
</dbReference>
<dbReference type="InterPro" id="IPR036291">
    <property type="entry name" value="NAD(P)-bd_dom_sf"/>
</dbReference>
<sequence>MFLEALFSPKTVCVVGASRNADSWGHVILKNLINSGYAGSIFAVNPNADSILGVKCHRSLRDVEAPIDLAIIVVPAKLVPCVLSEAKPNMIKYAVVISAGFREAGAEGRQLEKEMIEIARRNGTRIVGPNCMGLYNSYNGLGATFTSLLPREGGVSFISQSGAVGTTMLAWAKIEGIGFSKFISLGNESDISLHEALRFLADDDSTKVIAIYMESVKDGRQLVEAFRYSSERKPVIVMKVGITSAGAKAAESHTGALAVEDSLIDGIFRQFCIIRAKDPDELFHLATSFAELPMPKGRSAVVVSTGGGWAVECSDLAEMEGIALPPLPEIVSSIADRRLPRYWSKKNPIDMVATPDPEAYYEILEAALCQGTYDFAFLIGYGTIGSIAMPFITDKEVEMTQRVLRLIERTEKPVYIVDFLGPSRSESARAFMKLGLPVYINVSSAVRVASEMIRYNEYRKKMRK</sequence>
<evidence type="ECO:0000313" key="5">
    <source>
        <dbReference type="EMBL" id="HFK20718.1"/>
    </source>
</evidence>
<dbReference type="SUPFAM" id="SSF52210">
    <property type="entry name" value="Succinyl-CoA synthetase domains"/>
    <property type="match status" value="2"/>
</dbReference>
<name>A0A7C3J4W8_9CREN</name>
<dbReference type="Pfam" id="PF13380">
    <property type="entry name" value="CoA_binding_2"/>
    <property type="match status" value="1"/>
</dbReference>
<dbReference type="InterPro" id="IPR003781">
    <property type="entry name" value="CoA-bd"/>
</dbReference>
<dbReference type="GO" id="GO:0016874">
    <property type="term" value="F:ligase activity"/>
    <property type="evidence" value="ECO:0007669"/>
    <property type="project" value="UniProtKB-KW"/>
</dbReference>
<dbReference type="Gene3D" id="3.40.50.720">
    <property type="entry name" value="NAD(P)-binding Rossmann-like Domain"/>
    <property type="match status" value="1"/>
</dbReference>
<dbReference type="PANTHER" id="PTHR43334:SF2">
    <property type="entry name" value="ACETATE--COA LIGASE [ADP-FORMING]"/>
    <property type="match status" value="1"/>
</dbReference>
<dbReference type="PANTHER" id="PTHR43334">
    <property type="entry name" value="ACETATE--COA LIGASE [ADP-FORMING]"/>
    <property type="match status" value="1"/>
</dbReference>
<evidence type="ECO:0000256" key="2">
    <source>
        <dbReference type="ARBA" id="ARBA00022741"/>
    </source>
</evidence>
<comment type="caution">
    <text evidence="5">The sequence shown here is derived from an EMBL/GenBank/DDBJ whole genome shotgun (WGS) entry which is preliminary data.</text>
</comment>
<dbReference type="Gene3D" id="3.40.50.261">
    <property type="entry name" value="Succinyl-CoA synthetase domains"/>
    <property type="match status" value="2"/>
</dbReference>
<evidence type="ECO:0000256" key="3">
    <source>
        <dbReference type="ARBA" id="ARBA00022840"/>
    </source>
</evidence>
<dbReference type="InterPro" id="IPR051538">
    <property type="entry name" value="Acyl-CoA_Synth/Transferase"/>
</dbReference>
<dbReference type="InterPro" id="IPR016102">
    <property type="entry name" value="Succinyl-CoA_synth-like"/>
</dbReference>
<reference evidence="5" key="1">
    <citation type="journal article" date="2020" name="mSystems">
        <title>Genome- and Community-Level Interaction Insights into Carbon Utilization and Element Cycling Functions of Hydrothermarchaeota in Hydrothermal Sediment.</title>
        <authorList>
            <person name="Zhou Z."/>
            <person name="Liu Y."/>
            <person name="Xu W."/>
            <person name="Pan J."/>
            <person name="Luo Z.H."/>
            <person name="Li M."/>
        </authorList>
    </citation>
    <scope>NUCLEOTIDE SEQUENCE [LARGE SCALE GENOMIC DNA]</scope>
    <source>
        <strain evidence="5">SpSt-468</strain>
    </source>
</reference>
<dbReference type="Pfam" id="PF13607">
    <property type="entry name" value="Succ_CoA_lig"/>
    <property type="match status" value="1"/>
</dbReference>
<keyword evidence="1" id="KW-0436">Ligase</keyword>
<evidence type="ECO:0000256" key="1">
    <source>
        <dbReference type="ARBA" id="ARBA00022598"/>
    </source>
</evidence>
<dbReference type="InterPro" id="IPR032875">
    <property type="entry name" value="Succ_CoA_lig_flav_dom"/>
</dbReference>
<organism evidence="5">
    <name type="scientific">Candidatus Methanomethylicus mesodigestus</name>
    <dbReference type="NCBI Taxonomy" id="1867258"/>
    <lineage>
        <taxon>Archaea</taxon>
        <taxon>Thermoproteota</taxon>
        <taxon>Methanosuratincolia</taxon>
        <taxon>Candidatus Methanomethylicales</taxon>
        <taxon>Candidatus Methanomethylicaceae</taxon>
        <taxon>Candidatus Methanomethylicus</taxon>
    </lineage>
</organism>
<evidence type="ECO:0000259" key="4">
    <source>
        <dbReference type="SMART" id="SM00881"/>
    </source>
</evidence>
<dbReference type="SUPFAM" id="SSF51735">
    <property type="entry name" value="NAD(P)-binding Rossmann-fold domains"/>
    <property type="match status" value="1"/>
</dbReference>
<keyword evidence="3" id="KW-0067">ATP-binding</keyword>
<dbReference type="EMBL" id="DSTX01000010">
    <property type="protein sequence ID" value="HFK20718.1"/>
    <property type="molecule type" value="Genomic_DNA"/>
</dbReference>
<dbReference type="SMART" id="SM00881">
    <property type="entry name" value="CoA_binding"/>
    <property type="match status" value="1"/>
</dbReference>
<keyword evidence="2" id="KW-0547">Nucleotide-binding</keyword>